<evidence type="ECO:0000313" key="2">
    <source>
        <dbReference type="EMBL" id="POF62648.1"/>
    </source>
</evidence>
<protein>
    <submittedName>
        <fullName evidence="2">Uncharacterized protein</fullName>
    </submittedName>
</protein>
<feature type="compositionally biased region" description="Polar residues" evidence="1">
    <location>
        <begin position="103"/>
        <end position="116"/>
    </location>
</feature>
<dbReference type="Proteomes" id="UP000237344">
    <property type="component" value="Unassembled WGS sequence"/>
</dbReference>
<sequence length="156" mass="17225">MRVLHESFFPSVLNCLLSVIWRSCNRKVMKLPFRIAACLVCVFMYQSVAVAAEDPNATVQSVQDTQEKQAQPATQNSQDVKLPRWIRKILGEKTKAKGPPEVSNPTPYGETQPTTPLYQTIPGFLQAPYGPPAFGPPFGTTHLEGSKNPLVLRSSV</sequence>
<evidence type="ECO:0000313" key="3">
    <source>
        <dbReference type="Proteomes" id="UP000237344"/>
    </source>
</evidence>
<feature type="region of interest" description="Disordered" evidence="1">
    <location>
        <begin position="56"/>
        <end position="116"/>
    </location>
</feature>
<gene>
    <name evidence="2" type="ORF">KMAL_17690</name>
</gene>
<dbReference type="EMBL" id="POTC01000020">
    <property type="protein sequence ID" value="POF62648.1"/>
    <property type="molecule type" value="Genomic_DNA"/>
</dbReference>
<dbReference type="AlphaFoldDB" id="A0A2S3W1G3"/>
<reference evidence="2 3" key="1">
    <citation type="submission" date="2018-01" db="EMBL/GenBank/DDBJ databases">
        <title>Draft Genome Sequence of Komagataeibacter maltaceti LMG 1529, a Vinegar Producing Acetic Acid Bacterium Isolated from Malt Vinegar Brewery Acetifiers.</title>
        <authorList>
            <person name="Zhang Q."/>
            <person name="Hollensteiner J."/>
            <person name="Poehlein A."/>
            <person name="Daniel R."/>
        </authorList>
    </citation>
    <scope>NUCLEOTIDE SEQUENCE [LARGE SCALE GENOMIC DNA]</scope>
    <source>
        <strain evidence="2 3">LMG 1529</strain>
    </source>
</reference>
<name>A0A2S3W1G3_9PROT</name>
<accession>A0A2S3W1G3</accession>
<feature type="region of interest" description="Disordered" evidence="1">
    <location>
        <begin position="135"/>
        <end position="156"/>
    </location>
</feature>
<evidence type="ECO:0000256" key="1">
    <source>
        <dbReference type="SAM" id="MobiDB-lite"/>
    </source>
</evidence>
<keyword evidence="3" id="KW-1185">Reference proteome</keyword>
<feature type="compositionally biased region" description="Polar residues" evidence="1">
    <location>
        <begin position="57"/>
        <end position="79"/>
    </location>
</feature>
<proteinExistence type="predicted"/>
<comment type="caution">
    <text evidence="2">The sequence shown here is derived from an EMBL/GenBank/DDBJ whole genome shotgun (WGS) entry which is preliminary data.</text>
</comment>
<organism evidence="2 3">
    <name type="scientific">Novacetimonas maltaceti</name>
    <dbReference type="NCBI Taxonomy" id="1203393"/>
    <lineage>
        <taxon>Bacteria</taxon>
        <taxon>Pseudomonadati</taxon>
        <taxon>Pseudomonadota</taxon>
        <taxon>Alphaproteobacteria</taxon>
        <taxon>Acetobacterales</taxon>
        <taxon>Acetobacteraceae</taxon>
        <taxon>Novacetimonas</taxon>
    </lineage>
</organism>